<dbReference type="EMBL" id="JAAGPU010000017">
    <property type="protein sequence ID" value="NEU05178.1"/>
    <property type="molecule type" value="Genomic_DNA"/>
</dbReference>
<sequence>MSDWGEISVNNTKQLKEDGLKKRIFNINAFAGIDRNGLEFRNIERQLLLYTTQQGEKIYIQYPGKETKTNDINRIRPWDFRPKLKLNNGCYIKDLSFADIWDDLYGIKELQKETLAILVTVFFRMAFMIDTEPVCSECCFMDMNLLNQVEAGRGIQRLKWYSYKPNTELMKYLNQTIGKIRGASIEAYLYYNDLLVQNEDCKYFYKDTHINEKKWNTKAGRYNTLMTHISVIEFLQGNMKFSQIMNKFQRGRGVAPVTQKSLYKASNGLITK</sequence>
<reference evidence="1 2" key="1">
    <citation type="submission" date="2020-02" db="EMBL/GenBank/DDBJ databases">
        <title>Genome assembly of a novel Clostridium senegalense strain.</title>
        <authorList>
            <person name="Gupta T.B."/>
            <person name="Jauregui R."/>
            <person name="Maclean P."/>
            <person name="Nawarathana A."/>
            <person name="Brightwell G."/>
        </authorList>
    </citation>
    <scope>NUCLEOTIDE SEQUENCE [LARGE SCALE GENOMIC DNA]</scope>
    <source>
        <strain evidence="1 2">AGRFS4</strain>
    </source>
</reference>
<evidence type="ECO:0000313" key="2">
    <source>
        <dbReference type="Proteomes" id="UP000481872"/>
    </source>
</evidence>
<dbReference type="RefSeq" id="WP_199870057.1">
    <property type="nucleotide sequence ID" value="NZ_JAAGPU010000017.1"/>
</dbReference>
<gene>
    <name evidence="1" type="ORF">G3M99_09995</name>
</gene>
<accession>A0A6M0H4G9</accession>
<comment type="caution">
    <text evidence="1">The sequence shown here is derived from an EMBL/GenBank/DDBJ whole genome shotgun (WGS) entry which is preliminary data.</text>
</comment>
<organism evidence="1 2">
    <name type="scientific">Clostridium senegalense</name>
    <dbReference type="NCBI Taxonomy" id="1465809"/>
    <lineage>
        <taxon>Bacteria</taxon>
        <taxon>Bacillati</taxon>
        <taxon>Bacillota</taxon>
        <taxon>Clostridia</taxon>
        <taxon>Eubacteriales</taxon>
        <taxon>Clostridiaceae</taxon>
        <taxon>Clostridium</taxon>
    </lineage>
</organism>
<evidence type="ECO:0000313" key="1">
    <source>
        <dbReference type="EMBL" id="NEU05178.1"/>
    </source>
</evidence>
<protein>
    <submittedName>
        <fullName evidence="1">Uncharacterized protein</fullName>
    </submittedName>
</protein>
<dbReference type="Proteomes" id="UP000481872">
    <property type="component" value="Unassembled WGS sequence"/>
</dbReference>
<proteinExistence type="predicted"/>
<dbReference type="AlphaFoldDB" id="A0A6M0H4G9"/>
<name>A0A6M0H4G9_9CLOT</name>
<keyword evidence="2" id="KW-1185">Reference proteome</keyword>